<evidence type="ECO:0000256" key="5">
    <source>
        <dbReference type="ARBA" id="ARBA00008276"/>
    </source>
</evidence>
<dbReference type="GO" id="GO:0046872">
    <property type="term" value="F:metal ion binding"/>
    <property type="evidence" value="ECO:0007669"/>
    <property type="project" value="UniProtKB-KW"/>
</dbReference>
<dbReference type="OrthoDB" id="9809356at2"/>
<evidence type="ECO:0000256" key="7">
    <source>
        <dbReference type="ARBA" id="ARBA00013023"/>
    </source>
</evidence>
<comment type="catalytic activity">
    <reaction evidence="21">
        <text>(6R)-5,10-methylenetetrahydrofolyl-(gamma-L-Glu)(n) + L-glutamate + ATP = (6R)-5,10-methylenetetrahydrofolyl-(gamma-L-Glu)(n+1) + ADP + phosphate + H(+)</text>
        <dbReference type="Rhea" id="RHEA:51912"/>
        <dbReference type="Rhea" id="RHEA-COMP:13257"/>
        <dbReference type="Rhea" id="RHEA-COMP:13258"/>
        <dbReference type="ChEBI" id="CHEBI:15378"/>
        <dbReference type="ChEBI" id="CHEBI:29985"/>
        <dbReference type="ChEBI" id="CHEBI:30616"/>
        <dbReference type="ChEBI" id="CHEBI:43474"/>
        <dbReference type="ChEBI" id="CHEBI:136572"/>
        <dbReference type="ChEBI" id="CHEBI:456216"/>
        <dbReference type="EC" id="6.3.2.17"/>
    </reaction>
</comment>
<dbReference type="GO" id="GO:0005524">
    <property type="term" value="F:ATP binding"/>
    <property type="evidence" value="ECO:0007669"/>
    <property type="project" value="UniProtKB-KW"/>
</dbReference>
<dbReference type="PANTHER" id="PTHR11136">
    <property type="entry name" value="FOLYLPOLYGLUTAMATE SYNTHASE-RELATED"/>
    <property type="match status" value="1"/>
</dbReference>
<dbReference type="EMBL" id="LR861807">
    <property type="protein sequence ID" value="CAD1795652.1"/>
    <property type="molecule type" value="Genomic_DNA"/>
</dbReference>
<evidence type="ECO:0000256" key="20">
    <source>
        <dbReference type="ARBA" id="ARBA00047808"/>
    </source>
</evidence>
<dbReference type="EC" id="6.3.2.12" evidence="7"/>
<dbReference type="InterPro" id="IPR013221">
    <property type="entry name" value="Mur_ligase_cen"/>
</dbReference>
<dbReference type="EC" id="6.3.2.17" evidence="8"/>
<comment type="cofactor">
    <cofactor evidence="1">
        <name>Mg(2+)</name>
        <dbReference type="ChEBI" id="CHEBI:18420"/>
    </cofactor>
</comment>
<dbReference type="Pfam" id="PF08245">
    <property type="entry name" value="Mur_ligase_M"/>
    <property type="match status" value="1"/>
</dbReference>
<evidence type="ECO:0000256" key="2">
    <source>
        <dbReference type="ARBA" id="ARBA00002714"/>
    </source>
</evidence>
<evidence type="ECO:0000256" key="10">
    <source>
        <dbReference type="ARBA" id="ARBA00022598"/>
    </source>
</evidence>
<evidence type="ECO:0000256" key="3">
    <source>
        <dbReference type="ARBA" id="ARBA00004799"/>
    </source>
</evidence>
<dbReference type="GO" id="GO:0046656">
    <property type="term" value="P:folic acid biosynthetic process"/>
    <property type="evidence" value="ECO:0007669"/>
    <property type="project" value="UniProtKB-KW"/>
</dbReference>
<evidence type="ECO:0000256" key="14">
    <source>
        <dbReference type="ARBA" id="ARBA00022842"/>
    </source>
</evidence>
<comment type="pathway">
    <text evidence="4">Cofactor biosynthesis; tetrahydrofolylpolyglutamate biosynthesis.</text>
</comment>
<protein>
    <recommendedName>
        <fullName evidence="9">Dihydrofolate synthase/folylpolyglutamate synthase</fullName>
        <ecNumber evidence="7">6.3.2.12</ecNumber>
        <ecNumber evidence="8">6.3.2.17</ecNumber>
    </recommendedName>
    <alternativeName>
        <fullName evidence="18">Folylpoly-gamma-glutamate synthetase-dihydrofolate synthetase</fullName>
    </alternativeName>
    <alternativeName>
        <fullName evidence="16">Folylpolyglutamate synthetase</fullName>
    </alternativeName>
    <alternativeName>
        <fullName evidence="17">Tetrahydrofolylpolyglutamate synthase</fullName>
    </alternativeName>
</protein>
<proteinExistence type="inferred from homology"/>
<evidence type="ECO:0000259" key="24">
    <source>
        <dbReference type="Pfam" id="PF02875"/>
    </source>
</evidence>
<dbReference type="SUPFAM" id="SSF53623">
    <property type="entry name" value="MurD-like peptide ligases, catalytic domain"/>
    <property type="match status" value="1"/>
</dbReference>
<evidence type="ECO:0000256" key="17">
    <source>
        <dbReference type="ARBA" id="ARBA00030592"/>
    </source>
</evidence>
<comment type="catalytic activity">
    <reaction evidence="22">
        <text>7,8-dihydropteroate + L-glutamate + ATP = 7,8-dihydrofolate + ADP + phosphate + H(+)</text>
        <dbReference type="Rhea" id="RHEA:23584"/>
        <dbReference type="ChEBI" id="CHEBI:15378"/>
        <dbReference type="ChEBI" id="CHEBI:17839"/>
        <dbReference type="ChEBI" id="CHEBI:29985"/>
        <dbReference type="ChEBI" id="CHEBI:30616"/>
        <dbReference type="ChEBI" id="CHEBI:43474"/>
        <dbReference type="ChEBI" id="CHEBI:57451"/>
        <dbReference type="ChEBI" id="CHEBI:456216"/>
        <dbReference type="EC" id="6.3.2.12"/>
    </reaction>
</comment>
<dbReference type="GO" id="GO:0005737">
    <property type="term" value="C:cytoplasm"/>
    <property type="evidence" value="ECO:0007669"/>
    <property type="project" value="TreeGrafter"/>
</dbReference>
<evidence type="ECO:0000256" key="22">
    <source>
        <dbReference type="ARBA" id="ARBA00049161"/>
    </source>
</evidence>
<dbReference type="Pfam" id="PF02875">
    <property type="entry name" value="Mur_ligase_C"/>
    <property type="match status" value="1"/>
</dbReference>
<comment type="catalytic activity">
    <reaction evidence="20">
        <text>10-formyltetrahydrofolyl-(gamma-L-Glu)(n) + L-glutamate + ATP = 10-formyltetrahydrofolyl-(gamma-L-Glu)(n+1) + ADP + phosphate + H(+)</text>
        <dbReference type="Rhea" id="RHEA:51904"/>
        <dbReference type="Rhea" id="RHEA-COMP:13088"/>
        <dbReference type="Rhea" id="RHEA-COMP:14300"/>
        <dbReference type="ChEBI" id="CHEBI:15378"/>
        <dbReference type="ChEBI" id="CHEBI:29985"/>
        <dbReference type="ChEBI" id="CHEBI:30616"/>
        <dbReference type="ChEBI" id="CHEBI:43474"/>
        <dbReference type="ChEBI" id="CHEBI:134413"/>
        <dbReference type="ChEBI" id="CHEBI:456216"/>
        <dbReference type="EC" id="6.3.2.17"/>
    </reaction>
</comment>
<comment type="pathway">
    <text evidence="3">Cofactor biosynthesis; tetrahydrofolate biosynthesis; 7,8-dihydrofolate from 2-amino-4-hydroxy-6-hydroxymethyl-7,8-dihydropteridine diphosphate and 4-aminobenzoate: step 2/2.</text>
</comment>
<evidence type="ECO:0000256" key="9">
    <source>
        <dbReference type="ARBA" id="ARBA00019357"/>
    </source>
</evidence>
<dbReference type="NCBIfam" id="NF008101">
    <property type="entry name" value="PRK10846.1"/>
    <property type="match status" value="1"/>
</dbReference>
<evidence type="ECO:0000256" key="15">
    <source>
        <dbReference type="ARBA" id="ARBA00022909"/>
    </source>
</evidence>
<dbReference type="Proteomes" id="UP000514411">
    <property type="component" value="Chromosome"/>
</dbReference>
<keyword evidence="11" id="KW-0479">Metal-binding</keyword>
<comment type="subunit">
    <text evidence="6">Monomer.</text>
</comment>
<feature type="domain" description="Mur ligase C-terminal" evidence="24">
    <location>
        <begin position="291"/>
        <end position="413"/>
    </location>
</feature>
<keyword evidence="14" id="KW-0460">Magnesium</keyword>
<comment type="similarity">
    <text evidence="5 23">Belongs to the folylpolyglutamate synthase family.</text>
</comment>
<dbReference type="InterPro" id="IPR036615">
    <property type="entry name" value="Mur_ligase_C_dom_sf"/>
</dbReference>
<evidence type="ECO:0000256" key="6">
    <source>
        <dbReference type="ARBA" id="ARBA00011245"/>
    </source>
</evidence>
<dbReference type="UniPathway" id="UPA00077">
    <property type="reaction ID" value="UER00157"/>
</dbReference>
<dbReference type="InterPro" id="IPR036565">
    <property type="entry name" value="Mur-like_cat_sf"/>
</dbReference>
<evidence type="ECO:0000256" key="23">
    <source>
        <dbReference type="PIRNR" id="PIRNR001563"/>
    </source>
</evidence>
<keyword evidence="12 23" id="KW-0547">Nucleotide-binding</keyword>
<keyword evidence="10 23" id="KW-0436">Ligase</keyword>
<comment type="function">
    <text evidence="2">Functions in two distinct reactions of the de novo folate biosynthetic pathway. Catalyzes the addition of a glutamate residue to dihydropteroate (7,8-dihydropteroate or H2Pte) to form dihydrofolate (7,8-dihydrofolate monoglutamate or H2Pte-Glu). Also catalyzes successive additions of L-glutamate to tetrahydrofolate or 10-formyltetrahydrofolate or 5,10-methylenetetrahydrofolate, leading to folylpolyglutamate derivatives.</text>
</comment>
<dbReference type="EMBL" id="LR824643">
    <property type="protein sequence ID" value="CAD0338418.1"/>
    <property type="molecule type" value="Genomic_DNA"/>
</dbReference>
<dbReference type="GO" id="GO:0046654">
    <property type="term" value="P:tetrahydrofolate biosynthetic process"/>
    <property type="evidence" value="ECO:0007669"/>
    <property type="project" value="UniProtKB-UniPathway"/>
</dbReference>
<dbReference type="GO" id="GO:0008841">
    <property type="term" value="F:dihydrofolate synthase activity"/>
    <property type="evidence" value="ECO:0007669"/>
    <property type="project" value="UniProtKB-EC"/>
</dbReference>
<dbReference type="SUPFAM" id="SSF53244">
    <property type="entry name" value="MurD-like peptide ligases, peptide-binding domain"/>
    <property type="match status" value="1"/>
</dbReference>
<evidence type="ECO:0000256" key="8">
    <source>
        <dbReference type="ARBA" id="ARBA00013025"/>
    </source>
</evidence>
<dbReference type="PIRSF" id="PIRSF001563">
    <property type="entry name" value="Folylpolyglu_synth"/>
    <property type="match status" value="1"/>
</dbReference>
<dbReference type="GO" id="GO:0004326">
    <property type="term" value="F:tetrahydrofolylpolyglutamate synthase activity"/>
    <property type="evidence" value="ECO:0007669"/>
    <property type="project" value="UniProtKB-EC"/>
</dbReference>
<feature type="domain" description="Mur ligase central" evidence="25">
    <location>
        <begin position="48"/>
        <end position="267"/>
    </location>
</feature>
<organism evidence="26">
    <name type="scientific">Xanthomonas campestris pv. juglandis</name>
    <name type="common">Xanthomonas arboricola pv. juglandis</name>
    <dbReference type="NCBI Taxonomy" id="195709"/>
    <lineage>
        <taxon>Bacteria</taxon>
        <taxon>Pseudomonadati</taxon>
        <taxon>Pseudomonadota</taxon>
        <taxon>Gammaproteobacteria</taxon>
        <taxon>Lysobacterales</taxon>
        <taxon>Lysobacteraceae</taxon>
        <taxon>Xanthomonas</taxon>
    </lineage>
</organism>
<evidence type="ECO:0000256" key="11">
    <source>
        <dbReference type="ARBA" id="ARBA00022723"/>
    </source>
</evidence>
<sequence length="430" mass="45319">MNATDSLSDWLAYIEQQHPQNIAMGLERVREVAARLQIEAPARHVIVVGGTNGKGSTVAFIEAIAQAAGWKVGSYTSPHLLRYNERVRIDGNEAGDAQLVDAFAAVEAARGQTALTYFEYDTLAALWLLQRSGLDLAVLEIGLGGRLDAVNIIDSDVAVITTVDIDHTDWLGEDREAIGTEKAGIIRAWKPVVLGEIDPPSSVLRRAYQLGANAIRAGSDYFFEPIEAQHSDAPQWRWRDVAVTLELPLPALQAPVQLANAAAAIAALQALPVELPDTAWAQGIANARVAGRLQRSDVDGVQVLLDVGHNPQAARALADALGAQAHTGSTHAIYAALADKDVLGVVEAVAAQVDHWALAGLDGARGQSAQALQARLQGSAAAQAACHGDVAGALRAVLAQASPGDRVLVFGSFHTVADALNALRSVHPGR</sequence>
<evidence type="ECO:0000259" key="25">
    <source>
        <dbReference type="Pfam" id="PF08245"/>
    </source>
</evidence>
<evidence type="ECO:0000256" key="13">
    <source>
        <dbReference type="ARBA" id="ARBA00022840"/>
    </source>
</evidence>
<dbReference type="FunFam" id="3.40.1190.10:FF:000004">
    <property type="entry name" value="Dihydrofolate synthase/folylpolyglutamate synthase"/>
    <property type="match status" value="1"/>
</dbReference>
<reference evidence="26 28" key="1">
    <citation type="submission" date="2020-07" db="EMBL/GenBank/DDBJ databases">
        <authorList>
            <person name="Teixeira M."/>
        </authorList>
    </citation>
    <scope>NUCLEOTIDE SEQUENCE</scope>
    <source>
        <strain evidence="27">3</strain>
        <strain evidence="26">Xanthomonas arboricola pv. juglandis CPBF 427</strain>
    </source>
</reference>
<evidence type="ECO:0000313" key="26">
    <source>
        <dbReference type="EMBL" id="CAD0338418.1"/>
    </source>
</evidence>
<dbReference type="PANTHER" id="PTHR11136:SF0">
    <property type="entry name" value="DIHYDROFOLATE SYNTHETASE-RELATED"/>
    <property type="match status" value="1"/>
</dbReference>
<evidence type="ECO:0000256" key="18">
    <source>
        <dbReference type="ARBA" id="ARBA00032510"/>
    </source>
</evidence>
<evidence type="ECO:0000313" key="28">
    <source>
        <dbReference type="Proteomes" id="UP000514411"/>
    </source>
</evidence>
<keyword evidence="13 23" id="KW-0067">ATP-binding</keyword>
<gene>
    <name evidence="26" type="primary">folC</name>
    <name evidence="27" type="ORF">XSP_003343</name>
    <name evidence="26" type="ORF">XSP_003371</name>
</gene>
<dbReference type="Gene3D" id="3.40.1190.10">
    <property type="entry name" value="Mur-like, catalytic domain"/>
    <property type="match status" value="1"/>
</dbReference>
<name>A0A2N7V789_XANCJ</name>
<evidence type="ECO:0000256" key="16">
    <source>
        <dbReference type="ARBA" id="ARBA00030048"/>
    </source>
</evidence>
<comment type="catalytic activity">
    <reaction evidence="19">
        <text>(6S)-5,6,7,8-tetrahydrofolyl-(gamma-L-Glu)(n) + L-glutamate + ATP = (6S)-5,6,7,8-tetrahydrofolyl-(gamma-L-Glu)(n+1) + ADP + phosphate + H(+)</text>
        <dbReference type="Rhea" id="RHEA:10580"/>
        <dbReference type="Rhea" id="RHEA-COMP:14738"/>
        <dbReference type="Rhea" id="RHEA-COMP:14740"/>
        <dbReference type="ChEBI" id="CHEBI:15378"/>
        <dbReference type="ChEBI" id="CHEBI:29985"/>
        <dbReference type="ChEBI" id="CHEBI:30616"/>
        <dbReference type="ChEBI" id="CHEBI:43474"/>
        <dbReference type="ChEBI" id="CHEBI:141005"/>
        <dbReference type="ChEBI" id="CHEBI:456216"/>
        <dbReference type="EC" id="6.3.2.17"/>
    </reaction>
</comment>
<evidence type="ECO:0000256" key="21">
    <source>
        <dbReference type="ARBA" id="ARBA00049035"/>
    </source>
</evidence>
<evidence type="ECO:0000256" key="12">
    <source>
        <dbReference type="ARBA" id="ARBA00022741"/>
    </source>
</evidence>
<dbReference type="RefSeq" id="WP_016902225.1">
    <property type="nucleotide sequence ID" value="NZ_CP012251.1"/>
</dbReference>
<dbReference type="AlphaFoldDB" id="A0A2N7V789"/>
<accession>A0A2N7V789</accession>
<dbReference type="NCBIfam" id="TIGR01499">
    <property type="entry name" value="folC"/>
    <property type="match status" value="1"/>
</dbReference>
<evidence type="ECO:0000256" key="4">
    <source>
        <dbReference type="ARBA" id="ARBA00005150"/>
    </source>
</evidence>
<evidence type="ECO:0000256" key="19">
    <source>
        <dbReference type="ARBA" id="ARBA00047493"/>
    </source>
</evidence>
<dbReference type="InterPro" id="IPR004101">
    <property type="entry name" value="Mur_ligase_C"/>
</dbReference>
<evidence type="ECO:0000313" key="27">
    <source>
        <dbReference type="EMBL" id="CAD1795652.1"/>
    </source>
</evidence>
<evidence type="ECO:0000256" key="1">
    <source>
        <dbReference type="ARBA" id="ARBA00001946"/>
    </source>
</evidence>
<dbReference type="Gene3D" id="3.90.190.20">
    <property type="entry name" value="Mur ligase, C-terminal domain"/>
    <property type="match status" value="1"/>
</dbReference>
<dbReference type="InterPro" id="IPR001645">
    <property type="entry name" value="Folylpolyglutamate_synth"/>
</dbReference>
<keyword evidence="15" id="KW-0289">Folate biosynthesis</keyword>